<sequence length="117" mass="12873">MARVSDLDETIEYVAKLDTKWGGVDVPESGRSRGEDMVVDGEAWGCPRVKLRKCDAAAVRCVRRAALGRTRRQSPPGGQPNSVRRTRYHLVFVKYIAVVVEGALDHLAVEGHLGSRS</sequence>
<reference evidence="1 2" key="1">
    <citation type="submission" date="2023-03" db="EMBL/GenBank/DDBJ databases">
        <title>High-quality genome of Scylla paramamosain provides insights in environmental adaptation.</title>
        <authorList>
            <person name="Zhang L."/>
        </authorList>
    </citation>
    <scope>NUCLEOTIDE SEQUENCE [LARGE SCALE GENOMIC DNA]</scope>
    <source>
        <strain evidence="1">LZ_2023a</strain>
        <tissue evidence="1">Muscle</tissue>
    </source>
</reference>
<organism evidence="1 2">
    <name type="scientific">Scylla paramamosain</name>
    <name type="common">Mud crab</name>
    <dbReference type="NCBI Taxonomy" id="85552"/>
    <lineage>
        <taxon>Eukaryota</taxon>
        <taxon>Metazoa</taxon>
        <taxon>Ecdysozoa</taxon>
        <taxon>Arthropoda</taxon>
        <taxon>Crustacea</taxon>
        <taxon>Multicrustacea</taxon>
        <taxon>Malacostraca</taxon>
        <taxon>Eumalacostraca</taxon>
        <taxon>Eucarida</taxon>
        <taxon>Decapoda</taxon>
        <taxon>Pleocyemata</taxon>
        <taxon>Brachyura</taxon>
        <taxon>Eubrachyura</taxon>
        <taxon>Portunoidea</taxon>
        <taxon>Portunidae</taxon>
        <taxon>Portuninae</taxon>
        <taxon>Scylla</taxon>
    </lineage>
</organism>
<evidence type="ECO:0000313" key="1">
    <source>
        <dbReference type="EMBL" id="KAK8395968.1"/>
    </source>
</evidence>
<comment type="caution">
    <text evidence="1">The sequence shown here is derived from an EMBL/GenBank/DDBJ whole genome shotgun (WGS) entry which is preliminary data.</text>
</comment>
<dbReference type="Proteomes" id="UP001487740">
    <property type="component" value="Unassembled WGS sequence"/>
</dbReference>
<evidence type="ECO:0000313" key="2">
    <source>
        <dbReference type="Proteomes" id="UP001487740"/>
    </source>
</evidence>
<accession>A0AAW0U789</accession>
<keyword evidence="2" id="KW-1185">Reference proteome</keyword>
<protein>
    <submittedName>
        <fullName evidence="1">Uncharacterized protein</fullName>
    </submittedName>
</protein>
<dbReference type="AlphaFoldDB" id="A0AAW0U789"/>
<dbReference type="EMBL" id="JARAKH010000016">
    <property type="protein sequence ID" value="KAK8395968.1"/>
    <property type="molecule type" value="Genomic_DNA"/>
</dbReference>
<proteinExistence type="predicted"/>
<name>A0AAW0U789_SCYPA</name>
<gene>
    <name evidence="1" type="ORF">O3P69_005215</name>
</gene>